<gene>
    <name evidence="1" type="ORF">ACFFHW_09450</name>
</gene>
<dbReference type="InterPro" id="IPR046237">
    <property type="entry name" value="DUF6270"/>
</dbReference>
<dbReference type="RefSeq" id="WP_156826894.1">
    <property type="nucleotide sequence ID" value="NZ_JBHLVX010000038.1"/>
</dbReference>
<reference evidence="1 2" key="1">
    <citation type="submission" date="2024-09" db="EMBL/GenBank/DDBJ databases">
        <authorList>
            <person name="Sun Q."/>
            <person name="Mori K."/>
        </authorList>
    </citation>
    <scope>NUCLEOTIDE SEQUENCE [LARGE SCALE GENOMIC DNA]</scope>
    <source>
        <strain evidence="1 2">CCM 7415</strain>
    </source>
</reference>
<comment type="caution">
    <text evidence="1">The sequence shown here is derived from an EMBL/GenBank/DDBJ whole genome shotgun (WGS) entry which is preliminary data.</text>
</comment>
<dbReference type="EMBL" id="JBHLVX010000038">
    <property type="protein sequence ID" value="MFC0268205.1"/>
    <property type="molecule type" value="Genomic_DNA"/>
</dbReference>
<evidence type="ECO:0000313" key="2">
    <source>
        <dbReference type="Proteomes" id="UP001589814"/>
    </source>
</evidence>
<dbReference type="Pfam" id="PF19786">
    <property type="entry name" value="DUF6270"/>
    <property type="match status" value="1"/>
</dbReference>
<dbReference type="Proteomes" id="UP001589814">
    <property type="component" value="Unassembled WGS sequence"/>
</dbReference>
<sequence length="242" mass="27735">MEKKRILVFGGCISRDIFNYPNSFELSGYFARSSLASVYSGGEIIDNYSHRLESSFQRRSLENDLKRNFRERIKHDDYDILLMDLINMRFDLFVLEDGCVLTLSNEAKKSGVNKELKGRRIKSKSQEYQDIWRGAFLQFINELDSSVGSERVRVTEAYLASCDEDGNMLNSSTPVSEENFFLAKQYRYIESVLGESALIKLDDSMFVADPNHRWGVAPFHYKEGYYLGLVEALKGMNTATSG</sequence>
<keyword evidence="2" id="KW-1185">Reference proteome</keyword>
<name>A0ABV6G3I6_9GAMM</name>
<organism evidence="1 2">
    <name type="scientific">Kushneria aurantia</name>
    <dbReference type="NCBI Taxonomy" id="504092"/>
    <lineage>
        <taxon>Bacteria</taxon>
        <taxon>Pseudomonadati</taxon>
        <taxon>Pseudomonadota</taxon>
        <taxon>Gammaproteobacteria</taxon>
        <taxon>Oceanospirillales</taxon>
        <taxon>Halomonadaceae</taxon>
        <taxon>Kushneria</taxon>
    </lineage>
</organism>
<protein>
    <submittedName>
        <fullName evidence="1">DUF6270 domain-containing protein</fullName>
    </submittedName>
</protein>
<proteinExistence type="predicted"/>
<evidence type="ECO:0000313" key="1">
    <source>
        <dbReference type="EMBL" id="MFC0268205.1"/>
    </source>
</evidence>
<accession>A0ABV6G3I6</accession>